<evidence type="ECO:0000313" key="2">
    <source>
        <dbReference type="Proteomes" id="UP000219338"/>
    </source>
</evidence>
<accession>A0A284RZ25</accession>
<proteinExistence type="predicted"/>
<gene>
    <name evidence="1" type="ORF">ARMOST_17467</name>
</gene>
<evidence type="ECO:0000313" key="1">
    <source>
        <dbReference type="EMBL" id="SJL14015.1"/>
    </source>
</evidence>
<dbReference type="Proteomes" id="UP000219338">
    <property type="component" value="Unassembled WGS sequence"/>
</dbReference>
<dbReference type="EMBL" id="FUEG01000022">
    <property type="protein sequence ID" value="SJL14015.1"/>
    <property type="molecule type" value="Genomic_DNA"/>
</dbReference>
<reference evidence="2" key="1">
    <citation type="journal article" date="2017" name="Nat. Ecol. Evol.">
        <title>Genome expansion and lineage-specific genetic innovations in the forest pathogenic fungi Armillaria.</title>
        <authorList>
            <person name="Sipos G."/>
            <person name="Prasanna A.N."/>
            <person name="Walter M.C."/>
            <person name="O'Connor E."/>
            <person name="Balint B."/>
            <person name="Krizsan K."/>
            <person name="Kiss B."/>
            <person name="Hess J."/>
            <person name="Varga T."/>
            <person name="Slot J."/>
            <person name="Riley R."/>
            <person name="Boka B."/>
            <person name="Rigling D."/>
            <person name="Barry K."/>
            <person name="Lee J."/>
            <person name="Mihaltcheva S."/>
            <person name="LaButti K."/>
            <person name="Lipzen A."/>
            <person name="Waldron R."/>
            <person name="Moloney N.M."/>
            <person name="Sperisen C."/>
            <person name="Kredics L."/>
            <person name="Vagvoelgyi C."/>
            <person name="Patrignani A."/>
            <person name="Fitzpatrick D."/>
            <person name="Nagy I."/>
            <person name="Doyle S."/>
            <person name="Anderson J.B."/>
            <person name="Grigoriev I.V."/>
            <person name="Gueldener U."/>
            <person name="Muensterkoetter M."/>
            <person name="Nagy L.G."/>
        </authorList>
    </citation>
    <scope>NUCLEOTIDE SEQUENCE [LARGE SCALE GENOMIC DNA]</scope>
    <source>
        <strain evidence="2">C18/9</strain>
    </source>
</reference>
<organism evidence="1 2">
    <name type="scientific">Armillaria ostoyae</name>
    <name type="common">Armillaria root rot fungus</name>
    <dbReference type="NCBI Taxonomy" id="47428"/>
    <lineage>
        <taxon>Eukaryota</taxon>
        <taxon>Fungi</taxon>
        <taxon>Dikarya</taxon>
        <taxon>Basidiomycota</taxon>
        <taxon>Agaricomycotina</taxon>
        <taxon>Agaricomycetes</taxon>
        <taxon>Agaricomycetidae</taxon>
        <taxon>Agaricales</taxon>
        <taxon>Marasmiineae</taxon>
        <taxon>Physalacriaceae</taxon>
        <taxon>Armillaria</taxon>
    </lineage>
</organism>
<sequence>MQSQSSPASSFFCQRTFGFSWAFEIRPDGPTALPLVNLMAADHQYCSMLFVAIGFSFSPRSQVFLVVVS</sequence>
<protein>
    <submittedName>
        <fullName evidence="1">Uncharacterized protein</fullName>
    </submittedName>
</protein>
<name>A0A284RZ25_ARMOS</name>
<dbReference type="AlphaFoldDB" id="A0A284RZ25"/>
<keyword evidence="2" id="KW-1185">Reference proteome</keyword>